<organism evidence="2 3">
    <name type="scientific">Flemingia macrophylla</name>
    <dbReference type="NCBI Taxonomy" id="520843"/>
    <lineage>
        <taxon>Eukaryota</taxon>
        <taxon>Viridiplantae</taxon>
        <taxon>Streptophyta</taxon>
        <taxon>Embryophyta</taxon>
        <taxon>Tracheophyta</taxon>
        <taxon>Spermatophyta</taxon>
        <taxon>Magnoliopsida</taxon>
        <taxon>eudicotyledons</taxon>
        <taxon>Gunneridae</taxon>
        <taxon>Pentapetalae</taxon>
        <taxon>rosids</taxon>
        <taxon>fabids</taxon>
        <taxon>Fabales</taxon>
        <taxon>Fabaceae</taxon>
        <taxon>Papilionoideae</taxon>
        <taxon>50 kb inversion clade</taxon>
        <taxon>NPAAA clade</taxon>
        <taxon>indigoferoid/millettioid clade</taxon>
        <taxon>Phaseoleae</taxon>
        <taxon>Flemingia</taxon>
    </lineage>
</organism>
<gene>
    <name evidence="2" type="ORF">Fmac_010502</name>
</gene>
<feature type="compositionally biased region" description="Basic and acidic residues" evidence="1">
    <location>
        <begin position="57"/>
        <end position="76"/>
    </location>
</feature>
<name>A0ABD1MJR8_9FABA</name>
<dbReference type="AlphaFoldDB" id="A0ABD1MJR8"/>
<sequence length="240" mass="28207">MTTASSFPFLQELENFKLDDVEQHIVKIRKRSREWKCQRWIPFWGVLPRKKKKHGKKKEEKEKTSGKTSDMRNREKDKKVKKIGYGIENKPTLTTTHAPQETKIPNDDLNHKSNILGLKFRCQLPGRYSVNSLPNQTYPQYFGHNSSYRPPFEKDNLIPSSQTTNYSQSIQLKATRIRSRGTTFMKDPNHKSNLLGLKFRCQVPSRYSINSLPSQTYPQYFRHNSSYRPPFEMIPVALER</sequence>
<evidence type="ECO:0000313" key="2">
    <source>
        <dbReference type="EMBL" id="KAL2336056.1"/>
    </source>
</evidence>
<feature type="region of interest" description="Disordered" evidence="1">
    <location>
        <begin position="51"/>
        <end position="76"/>
    </location>
</feature>
<proteinExistence type="predicted"/>
<dbReference type="Proteomes" id="UP001603857">
    <property type="component" value="Unassembled WGS sequence"/>
</dbReference>
<protein>
    <submittedName>
        <fullName evidence="2">Uncharacterized protein</fullName>
    </submittedName>
</protein>
<evidence type="ECO:0000256" key="1">
    <source>
        <dbReference type="SAM" id="MobiDB-lite"/>
    </source>
</evidence>
<keyword evidence="3" id="KW-1185">Reference proteome</keyword>
<accession>A0ABD1MJR8</accession>
<evidence type="ECO:0000313" key="3">
    <source>
        <dbReference type="Proteomes" id="UP001603857"/>
    </source>
</evidence>
<reference evidence="2 3" key="1">
    <citation type="submission" date="2024-08" db="EMBL/GenBank/DDBJ databases">
        <title>Insights into the chromosomal genome structure of Flemingia macrophylla.</title>
        <authorList>
            <person name="Ding Y."/>
            <person name="Zhao Y."/>
            <person name="Bi W."/>
            <person name="Wu M."/>
            <person name="Zhao G."/>
            <person name="Gong Y."/>
            <person name="Li W."/>
            <person name="Zhang P."/>
        </authorList>
    </citation>
    <scope>NUCLEOTIDE SEQUENCE [LARGE SCALE GENOMIC DNA]</scope>
    <source>
        <strain evidence="2">DYQJB</strain>
        <tissue evidence="2">Leaf</tissue>
    </source>
</reference>
<dbReference type="EMBL" id="JBGMDY010000004">
    <property type="protein sequence ID" value="KAL2336056.1"/>
    <property type="molecule type" value="Genomic_DNA"/>
</dbReference>
<comment type="caution">
    <text evidence="2">The sequence shown here is derived from an EMBL/GenBank/DDBJ whole genome shotgun (WGS) entry which is preliminary data.</text>
</comment>